<dbReference type="SMART" id="SM00173">
    <property type="entry name" value="RAS"/>
    <property type="match status" value="1"/>
</dbReference>
<dbReference type="SUPFAM" id="SSF52540">
    <property type="entry name" value="P-loop containing nucleoside triphosphate hydrolases"/>
    <property type="match status" value="1"/>
</dbReference>
<feature type="region of interest" description="Disordered" evidence="5">
    <location>
        <begin position="208"/>
        <end position="234"/>
    </location>
</feature>
<dbReference type="InterPro" id="IPR050227">
    <property type="entry name" value="Rab"/>
</dbReference>
<dbReference type="AlphaFoldDB" id="A0AAN6RK88"/>
<feature type="compositionally biased region" description="Basic and acidic residues" evidence="5">
    <location>
        <begin position="208"/>
        <end position="226"/>
    </location>
</feature>
<keyword evidence="4" id="KW-0342">GTP-binding</keyword>
<keyword evidence="1" id="KW-0813">Transport</keyword>
<dbReference type="InterPro" id="IPR025662">
    <property type="entry name" value="Sigma_54_int_dom_ATP-bd_1"/>
</dbReference>
<protein>
    <recommendedName>
        <fullName evidence="8">P-loop containing nucleoside triphosphate hydrolase protein</fullName>
    </recommendedName>
</protein>
<dbReference type="Pfam" id="PF00071">
    <property type="entry name" value="Ras"/>
    <property type="match status" value="1"/>
</dbReference>
<evidence type="ECO:0000256" key="1">
    <source>
        <dbReference type="ARBA" id="ARBA00022448"/>
    </source>
</evidence>
<evidence type="ECO:0000256" key="5">
    <source>
        <dbReference type="SAM" id="MobiDB-lite"/>
    </source>
</evidence>
<dbReference type="SMART" id="SM00175">
    <property type="entry name" value="RAB"/>
    <property type="match status" value="1"/>
</dbReference>
<reference evidence="6 7" key="1">
    <citation type="submission" date="2021-02" db="EMBL/GenBank/DDBJ databases">
        <title>Genome assembly of Pseudopithomyces chartarum.</title>
        <authorList>
            <person name="Jauregui R."/>
            <person name="Singh J."/>
            <person name="Voisey C."/>
        </authorList>
    </citation>
    <scope>NUCLEOTIDE SEQUENCE [LARGE SCALE GENOMIC DNA]</scope>
    <source>
        <strain evidence="6 7">AGR01</strain>
    </source>
</reference>
<dbReference type="PROSITE" id="PS51419">
    <property type="entry name" value="RAB"/>
    <property type="match status" value="1"/>
</dbReference>
<dbReference type="InterPro" id="IPR001806">
    <property type="entry name" value="Small_GTPase"/>
</dbReference>
<dbReference type="Gene3D" id="3.40.50.300">
    <property type="entry name" value="P-loop containing nucleotide triphosphate hydrolases"/>
    <property type="match status" value="1"/>
</dbReference>
<dbReference type="PROSITE" id="PS00675">
    <property type="entry name" value="SIGMA54_INTERACT_1"/>
    <property type="match status" value="1"/>
</dbReference>
<dbReference type="GO" id="GO:0015031">
    <property type="term" value="P:protein transport"/>
    <property type="evidence" value="ECO:0007669"/>
    <property type="project" value="UniProtKB-KW"/>
</dbReference>
<comment type="caution">
    <text evidence="6">The sequence shown here is derived from an EMBL/GenBank/DDBJ whole genome shotgun (WGS) entry which is preliminary data.</text>
</comment>
<organism evidence="6 7">
    <name type="scientific">Pseudopithomyces chartarum</name>
    <dbReference type="NCBI Taxonomy" id="1892770"/>
    <lineage>
        <taxon>Eukaryota</taxon>
        <taxon>Fungi</taxon>
        <taxon>Dikarya</taxon>
        <taxon>Ascomycota</taxon>
        <taxon>Pezizomycotina</taxon>
        <taxon>Dothideomycetes</taxon>
        <taxon>Pleosporomycetidae</taxon>
        <taxon>Pleosporales</taxon>
        <taxon>Massarineae</taxon>
        <taxon>Didymosphaeriaceae</taxon>
        <taxon>Pseudopithomyces</taxon>
    </lineage>
</organism>
<keyword evidence="3" id="KW-0653">Protein transport</keyword>
<accession>A0AAN6RK88</accession>
<gene>
    <name evidence="6" type="ORF">GRF29_28g2156315</name>
</gene>
<dbReference type="InterPro" id="IPR027417">
    <property type="entry name" value="P-loop_NTPase"/>
</dbReference>
<dbReference type="PANTHER" id="PTHR47977">
    <property type="entry name" value="RAS-RELATED PROTEIN RAB"/>
    <property type="match status" value="1"/>
</dbReference>
<name>A0AAN6RK88_9PLEO</name>
<dbReference type="GO" id="GO:0003924">
    <property type="term" value="F:GTPase activity"/>
    <property type="evidence" value="ECO:0007669"/>
    <property type="project" value="InterPro"/>
</dbReference>
<dbReference type="PROSITE" id="PS51421">
    <property type="entry name" value="RAS"/>
    <property type="match status" value="1"/>
</dbReference>
<keyword evidence="2" id="KW-0547">Nucleotide-binding</keyword>
<evidence type="ECO:0008006" key="8">
    <source>
        <dbReference type="Google" id="ProtNLM"/>
    </source>
</evidence>
<evidence type="ECO:0000256" key="2">
    <source>
        <dbReference type="ARBA" id="ARBA00022741"/>
    </source>
</evidence>
<dbReference type="EMBL" id="WVTA01000004">
    <property type="protein sequence ID" value="KAK3214146.1"/>
    <property type="molecule type" value="Genomic_DNA"/>
</dbReference>
<dbReference type="Proteomes" id="UP001280581">
    <property type="component" value="Unassembled WGS sequence"/>
</dbReference>
<sequence>MSPSGFSGPLVPAINIVVLGESGVGKSSIVDKFLFNAQWVRYDAVGTSPFGTESTSDRFNVEVDGQRYFLLFNDINATPIRLQQPGLVHSFQDKSLNVADGVLLLYDIGDIQTFDHIIQWGWEYVCACRTGHSKFGCILVGNKLDLVQGENKEKRQVPQSLAEEWASMVGVKSFEVDRFDREKLQDVMRDLVRSVKWAERRNKEDLEMMRDEEDTKPMTVSEESKQGGHRRNLSLLQKVRKAWPRLQSKSRTAS</sequence>
<dbReference type="GO" id="GO:0005525">
    <property type="term" value="F:GTP binding"/>
    <property type="evidence" value="ECO:0007669"/>
    <property type="project" value="UniProtKB-KW"/>
</dbReference>
<keyword evidence="7" id="KW-1185">Reference proteome</keyword>
<evidence type="ECO:0000256" key="3">
    <source>
        <dbReference type="ARBA" id="ARBA00022927"/>
    </source>
</evidence>
<evidence type="ECO:0000313" key="6">
    <source>
        <dbReference type="EMBL" id="KAK3214146.1"/>
    </source>
</evidence>
<evidence type="ECO:0000313" key="7">
    <source>
        <dbReference type="Proteomes" id="UP001280581"/>
    </source>
</evidence>
<proteinExistence type="predicted"/>
<evidence type="ECO:0000256" key="4">
    <source>
        <dbReference type="ARBA" id="ARBA00023134"/>
    </source>
</evidence>